<accession>A0ACC2CGN0</accession>
<comment type="caution">
    <text evidence="1">The sequence shown here is derived from an EMBL/GenBank/DDBJ whole genome shotgun (WGS) entry which is preliminary data.</text>
</comment>
<keyword evidence="2" id="KW-1185">Reference proteome</keyword>
<gene>
    <name evidence="1" type="ORF">O6H91_10G047700</name>
</gene>
<evidence type="ECO:0000313" key="2">
    <source>
        <dbReference type="Proteomes" id="UP001162992"/>
    </source>
</evidence>
<sequence>MVGDNLDPTPWHPFTKPQLTDTDKRSRAPKILRCTYLTCSFALRNLLKPRKPQFNSDNPESCPSYFQWIHEDLAPWRKTGITIDTIEKARNLAAFRVVIVGGRIYTEFYYHCVQTRTMFTLWGLVMLLERYPGMIPDVDLMFDCMDRPRVRRKDYSNGKSTPPPLFRYCTNLNHYDIPFPDWSYWGWAEVNIKPWDQEMQNIFNGSQKLPWSQRLPVAFWKGNPNVGARVRIDLLNCNSTEKFNAQIFKQDWNAETAAGYKNSNLANQCGHRYKIYAEGHAWSVSFKYIMACGSTVLLVDPEYPDFFMRGLLPLVQYWPIQRPKLCSSIKYAVEWGNNQTKKAEAIGQQGQEFLRDQLGMHNVYDYMFHLLQEYSRLQKFTPAVPPDAHEICRDSILCLAEPSQRIFLKQSDAHNLDIPPPCSMPLPNHDIIKNLLSQQRKNSAKVRKWEP</sequence>
<organism evidence="1 2">
    <name type="scientific">Diphasiastrum complanatum</name>
    <name type="common">Issler's clubmoss</name>
    <name type="synonym">Lycopodium complanatum</name>
    <dbReference type="NCBI Taxonomy" id="34168"/>
    <lineage>
        <taxon>Eukaryota</taxon>
        <taxon>Viridiplantae</taxon>
        <taxon>Streptophyta</taxon>
        <taxon>Embryophyta</taxon>
        <taxon>Tracheophyta</taxon>
        <taxon>Lycopodiopsida</taxon>
        <taxon>Lycopodiales</taxon>
        <taxon>Lycopodiaceae</taxon>
        <taxon>Lycopodioideae</taxon>
        <taxon>Diphasiastrum</taxon>
    </lineage>
</organism>
<reference evidence="2" key="1">
    <citation type="journal article" date="2024" name="Proc. Natl. Acad. Sci. U.S.A.">
        <title>Extraordinary preservation of gene collinearity over three hundred million years revealed in homosporous lycophytes.</title>
        <authorList>
            <person name="Li C."/>
            <person name="Wickell D."/>
            <person name="Kuo L.Y."/>
            <person name="Chen X."/>
            <person name="Nie B."/>
            <person name="Liao X."/>
            <person name="Peng D."/>
            <person name="Ji J."/>
            <person name="Jenkins J."/>
            <person name="Williams M."/>
            <person name="Shu S."/>
            <person name="Plott C."/>
            <person name="Barry K."/>
            <person name="Rajasekar S."/>
            <person name="Grimwood J."/>
            <person name="Han X."/>
            <person name="Sun S."/>
            <person name="Hou Z."/>
            <person name="He W."/>
            <person name="Dai G."/>
            <person name="Sun C."/>
            <person name="Schmutz J."/>
            <person name="Leebens-Mack J.H."/>
            <person name="Li F.W."/>
            <person name="Wang L."/>
        </authorList>
    </citation>
    <scope>NUCLEOTIDE SEQUENCE [LARGE SCALE GENOMIC DNA]</scope>
    <source>
        <strain evidence="2">cv. PW_Plant_1</strain>
    </source>
</reference>
<proteinExistence type="predicted"/>
<protein>
    <submittedName>
        <fullName evidence="1">Uncharacterized protein</fullName>
    </submittedName>
</protein>
<dbReference type="Proteomes" id="UP001162992">
    <property type="component" value="Chromosome 10"/>
</dbReference>
<name>A0ACC2CGN0_DIPCM</name>
<dbReference type="EMBL" id="CM055101">
    <property type="protein sequence ID" value="KAJ7541131.1"/>
    <property type="molecule type" value="Genomic_DNA"/>
</dbReference>
<evidence type="ECO:0000313" key="1">
    <source>
        <dbReference type="EMBL" id="KAJ7541131.1"/>
    </source>
</evidence>